<dbReference type="InterPro" id="IPR001680">
    <property type="entry name" value="WD40_rpt"/>
</dbReference>
<reference evidence="5" key="1">
    <citation type="journal article" date="2021" name="Science">
        <title>Hunting the eagle killer: A cyanobacterial neurotoxin causes vacuolar myelinopathy.</title>
        <authorList>
            <person name="Breinlinger S."/>
            <person name="Phillips T.J."/>
            <person name="Haram B.N."/>
            <person name="Mares J."/>
            <person name="Martinez Yerena J.A."/>
            <person name="Hrouzek P."/>
            <person name="Sobotka R."/>
            <person name="Henderson W.M."/>
            <person name="Schmieder P."/>
            <person name="Williams S.M."/>
            <person name="Lauderdale J.D."/>
            <person name="Wilde H.D."/>
            <person name="Gerrin W."/>
            <person name="Kust A."/>
            <person name="Washington J.W."/>
            <person name="Wagner C."/>
            <person name="Geier B."/>
            <person name="Liebeke M."/>
            <person name="Enke H."/>
            <person name="Niedermeyer T.H.J."/>
            <person name="Wilde S.B."/>
        </authorList>
    </citation>
    <scope>NUCLEOTIDE SEQUENCE [LARGE SCALE GENOMIC DNA]</scope>
    <source>
        <strain evidence="5">Thurmond2011</strain>
    </source>
</reference>
<gene>
    <name evidence="4" type="ORF">G7B40_025600</name>
</gene>
<dbReference type="Pfam" id="PF00400">
    <property type="entry name" value="WD40"/>
    <property type="match status" value="2"/>
</dbReference>
<evidence type="ECO:0000313" key="5">
    <source>
        <dbReference type="Proteomes" id="UP000667802"/>
    </source>
</evidence>
<keyword evidence="2" id="KW-0677">Repeat</keyword>
<keyword evidence="1 3" id="KW-0853">WD repeat</keyword>
<organism evidence="4 5">
    <name type="scientific">Aetokthonos hydrillicola Thurmond2011</name>
    <dbReference type="NCBI Taxonomy" id="2712845"/>
    <lineage>
        <taxon>Bacteria</taxon>
        <taxon>Bacillati</taxon>
        <taxon>Cyanobacteriota</taxon>
        <taxon>Cyanophyceae</taxon>
        <taxon>Nostocales</taxon>
        <taxon>Hapalosiphonaceae</taxon>
        <taxon>Aetokthonos</taxon>
    </lineage>
</organism>
<proteinExistence type="predicted"/>
<dbReference type="AlphaFoldDB" id="A0AAP5IAF7"/>
<evidence type="ECO:0000313" key="4">
    <source>
        <dbReference type="EMBL" id="MDR9897910.1"/>
    </source>
</evidence>
<feature type="repeat" description="WD" evidence="3">
    <location>
        <begin position="31"/>
        <end position="63"/>
    </location>
</feature>
<comment type="caution">
    <text evidence="4">The sequence shown here is derived from an EMBL/GenBank/DDBJ whole genome shotgun (WGS) entry which is preliminary data.</text>
</comment>
<dbReference type="EMBL" id="JAALHA020000015">
    <property type="protein sequence ID" value="MDR9897910.1"/>
    <property type="molecule type" value="Genomic_DNA"/>
</dbReference>
<dbReference type="SUPFAM" id="SSF101898">
    <property type="entry name" value="NHL repeat"/>
    <property type="match status" value="1"/>
</dbReference>
<accession>A0AAP5IAF7</accession>
<keyword evidence="5" id="KW-1185">Reference proteome</keyword>
<feature type="repeat" description="WD" evidence="3">
    <location>
        <begin position="78"/>
        <end position="103"/>
    </location>
</feature>
<dbReference type="Proteomes" id="UP000667802">
    <property type="component" value="Unassembled WGS sequence"/>
</dbReference>
<protein>
    <recommendedName>
        <fullName evidence="6">Anaphase-promoting complex subunit 4 WD40 domain-containing protein</fullName>
    </recommendedName>
</protein>
<dbReference type="Gene3D" id="2.130.10.10">
    <property type="entry name" value="YVTN repeat-like/Quinoprotein amine dehydrogenase"/>
    <property type="match status" value="1"/>
</dbReference>
<dbReference type="PROSITE" id="PS50294">
    <property type="entry name" value="WD_REPEATS_REGION"/>
    <property type="match status" value="1"/>
</dbReference>
<evidence type="ECO:0000256" key="2">
    <source>
        <dbReference type="ARBA" id="ARBA00022737"/>
    </source>
</evidence>
<dbReference type="InterPro" id="IPR015943">
    <property type="entry name" value="WD40/YVTN_repeat-like_dom_sf"/>
</dbReference>
<dbReference type="SMART" id="SM00320">
    <property type="entry name" value="WD40"/>
    <property type="match status" value="2"/>
</dbReference>
<dbReference type="PROSITE" id="PS50082">
    <property type="entry name" value="WD_REPEATS_2"/>
    <property type="match status" value="2"/>
</dbReference>
<evidence type="ECO:0000256" key="1">
    <source>
        <dbReference type="ARBA" id="ARBA00022574"/>
    </source>
</evidence>
<name>A0AAP5IAF7_9CYAN</name>
<dbReference type="PANTHER" id="PTHR44129">
    <property type="entry name" value="WD REPEAT-CONTAINING PROTEIN POP1"/>
    <property type="match status" value="1"/>
</dbReference>
<dbReference type="RefSeq" id="WP_208344562.1">
    <property type="nucleotide sequence ID" value="NZ_CAWQFN010000514.1"/>
</dbReference>
<dbReference type="InterPro" id="IPR050349">
    <property type="entry name" value="WD_LIS1/nudF_dynein_reg"/>
</dbReference>
<evidence type="ECO:0000256" key="3">
    <source>
        <dbReference type="PROSITE-ProRule" id="PRU00221"/>
    </source>
</evidence>
<evidence type="ECO:0008006" key="6">
    <source>
        <dbReference type="Google" id="ProtNLM"/>
    </source>
</evidence>
<sequence>MRGEYHAAAVVQRHNSTIKLWTPDGRLVKTINDPKPGLSGIAFSPDSQIFVCVGQDNLLRFWQRDGQMLKTVLAPAKINQAVFSPNGQIIATSNEDNTVRLWNKDGVLST</sequence>